<dbReference type="STRING" id="307507.A0A2V0P402"/>
<dbReference type="Proteomes" id="UP000247498">
    <property type="component" value="Unassembled WGS sequence"/>
</dbReference>
<evidence type="ECO:0000256" key="4">
    <source>
        <dbReference type="ARBA" id="ARBA00022679"/>
    </source>
</evidence>
<evidence type="ECO:0000256" key="7">
    <source>
        <dbReference type="ARBA" id="ARBA00022946"/>
    </source>
</evidence>
<sequence>MLLDAPCSGERHLAQRAAAGRRLTRGDWSASRSKRNAGAQLALLLSGLKLLRPGGRLVYSTCSIAPEENDGVVSRALAKAPRLGARPAAPALRWPELLRREGRDGAAAAAAAGCEATEHGMIALPDRAGCGPIYWAVLEVPAAHGTPGPHGGGGGGGGGGG</sequence>
<comment type="caution">
    <text evidence="13">The sequence shown here is derived from an EMBL/GenBank/DDBJ whole genome shotgun (WGS) entry which is preliminary data.</text>
</comment>
<dbReference type="PANTHER" id="PTHR22808">
    <property type="entry name" value="NCL1 YEAST -RELATED NOL1/NOP2/FMU SUN DOMAIN-CONTAINING"/>
    <property type="match status" value="1"/>
</dbReference>
<dbReference type="PANTHER" id="PTHR22808:SF3">
    <property type="entry name" value="5-METHYLCYTOSINE RRNA METHYLTRANSFERASE NSUN4"/>
    <property type="match status" value="1"/>
</dbReference>
<comment type="subcellular location">
    <subcellularLocation>
        <location evidence="1">Mitochondrion</location>
    </subcellularLocation>
</comment>
<keyword evidence="4 11" id="KW-0808">Transferase</keyword>
<evidence type="ECO:0000256" key="9">
    <source>
        <dbReference type="ARBA" id="ARBA00042050"/>
    </source>
</evidence>
<keyword evidence="14" id="KW-1185">Reference proteome</keyword>
<evidence type="ECO:0000256" key="6">
    <source>
        <dbReference type="ARBA" id="ARBA00022884"/>
    </source>
</evidence>
<dbReference type="OrthoDB" id="427002at2759"/>
<evidence type="ECO:0000313" key="13">
    <source>
        <dbReference type="EMBL" id="GBF92580.1"/>
    </source>
</evidence>
<gene>
    <name evidence="13" type="ORF">Rsub_05194</name>
</gene>
<evidence type="ECO:0000313" key="14">
    <source>
        <dbReference type="Proteomes" id="UP000247498"/>
    </source>
</evidence>
<keyword evidence="8" id="KW-0496">Mitochondrion</keyword>
<dbReference type="GO" id="GO:0005762">
    <property type="term" value="C:mitochondrial large ribosomal subunit"/>
    <property type="evidence" value="ECO:0007669"/>
    <property type="project" value="TreeGrafter"/>
</dbReference>
<accession>A0A2V0P402</accession>
<evidence type="ECO:0000256" key="8">
    <source>
        <dbReference type="ARBA" id="ARBA00023128"/>
    </source>
</evidence>
<evidence type="ECO:0000259" key="12">
    <source>
        <dbReference type="PROSITE" id="PS51686"/>
    </source>
</evidence>
<keyword evidence="2" id="KW-0698">rRNA processing</keyword>
<feature type="domain" description="SAM-dependent MTase RsmB/NOP-type" evidence="12">
    <location>
        <begin position="1"/>
        <end position="141"/>
    </location>
</feature>
<dbReference type="EMBL" id="BDRX01000033">
    <property type="protein sequence ID" value="GBF92580.1"/>
    <property type="molecule type" value="Genomic_DNA"/>
</dbReference>
<dbReference type="PROSITE" id="PS51686">
    <property type="entry name" value="SAM_MT_RSMB_NOP"/>
    <property type="match status" value="1"/>
</dbReference>
<dbReference type="SUPFAM" id="SSF53335">
    <property type="entry name" value="S-adenosyl-L-methionine-dependent methyltransferases"/>
    <property type="match status" value="1"/>
</dbReference>
<name>A0A2V0P402_9CHLO</name>
<evidence type="ECO:0000256" key="10">
    <source>
        <dbReference type="ARBA" id="ARBA00049302"/>
    </source>
</evidence>
<keyword evidence="3 11" id="KW-0489">Methyltransferase</keyword>
<dbReference type="InterPro" id="IPR049560">
    <property type="entry name" value="MeTrfase_RsmB-F_NOP2_cat"/>
</dbReference>
<dbReference type="Gene3D" id="3.40.50.150">
    <property type="entry name" value="Vaccinia Virus protein VP39"/>
    <property type="match status" value="1"/>
</dbReference>
<evidence type="ECO:0000256" key="1">
    <source>
        <dbReference type="ARBA" id="ARBA00004173"/>
    </source>
</evidence>
<evidence type="ECO:0000256" key="5">
    <source>
        <dbReference type="ARBA" id="ARBA00022691"/>
    </source>
</evidence>
<dbReference type="GO" id="GO:0031167">
    <property type="term" value="P:rRNA methylation"/>
    <property type="evidence" value="ECO:0007669"/>
    <property type="project" value="TreeGrafter"/>
</dbReference>
<evidence type="ECO:0000256" key="3">
    <source>
        <dbReference type="ARBA" id="ARBA00022603"/>
    </source>
</evidence>
<protein>
    <recommendedName>
        <fullName evidence="9">NOL1/NOP2/Sun domain family member 4</fullName>
    </recommendedName>
</protein>
<organism evidence="13 14">
    <name type="scientific">Raphidocelis subcapitata</name>
    <dbReference type="NCBI Taxonomy" id="307507"/>
    <lineage>
        <taxon>Eukaryota</taxon>
        <taxon>Viridiplantae</taxon>
        <taxon>Chlorophyta</taxon>
        <taxon>core chlorophytes</taxon>
        <taxon>Chlorophyceae</taxon>
        <taxon>CS clade</taxon>
        <taxon>Sphaeropleales</taxon>
        <taxon>Selenastraceae</taxon>
        <taxon>Raphidocelis</taxon>
    </lineage>
</organism>
<dbReference type="AlphaFoldDB" id="A0A2V0P402"/>
<proteinExistence type="inferred from homology"/>
<comment type="caution">
    <text evidence="11">Lacks conserved residue(s) required for the propagation of feature annotation.</text>
</comment>
<dbReference type="InParanoid" id="A0A2V0P402"/>
<dbReference type="GO" id="GO:0008173">
    <property type="term" value="F:RNA methyltransferase activity"/>
    <property type="evidence" value="ECO:0007669"/>
    <property type="project" value="InterPro"/>
</dbReference>
<dbReference type="Pfam" id="PF01189">
    <property type="entry name" value="Methyltr_RsmB-F"/>
    <property type="match status" value="1"/>
</dbReference>
<keyword evidence="5 11" id="KW-0949">S-adenosyl-L-methionine</keyword>
<dbReference type="InterPro" id="IPR023267">
    <property type="entry name" value="RCMT"/>
</dbReference>
<evidence type="ECO:0000256" key="2">
    <source>
        <dbReference type="ARBA" id="ARBA00022552"/>
    </source>
</evidence>
<dbReference type="InterPro" id="IPR001678">
    <property type="entry name" value="MeTrfase_RsmB-F_NOP2_dom"/>
</dbReference>
<dbReference type="GO" id="GO:0003723">
    <property type="term" value="F:RNA binding"/>
    <property type="evidence" value="ECO:0007669"/>
    <property type="project" value="UniProtKB-UniRule"/>
</dbReference>
<dbReference type="InterPro" id="IPR029063">
    <property type="entry name" value="SAM-dependent_MTases_sf"/>
</dbReference>
<comment type="similarity">
    <text evidence="11">Belongs to the class I-like SAM-binding methyltransferase superfamily. RsmB/NOP family.</text>
</comment>
<keyword evidence="7" id="KW-0809">Transit peptide</keyword>
<evidence type="ECO:0000256" key="11">
    <source>
        <dbReference type="PROSITE-ProRule" id="PRU01023"/>
    </source>
</evidence>
<feature type="binding site" evidence="11">
    <location>
        <position position="4"/>
    </location>
    <ligand>
        <name>S-adenosyl-L-methionine</name>
        <dbReference type="ChEBI" id="CHEBI:59789"/>
    </ligand>
</feature>
<keyword evidence="6 11" id="KW-0694">RNA-binding</keyword>
<comment type="catalytic activity">
    <reaction evidence="10">
        <text>a cytidine in rRNA + S-adenosyl-L-methionine = a 5-methylcytidine in rRNA + S-adenosyl-L-homocysteine + H(+)</text>
        <dbReference type="Rhea" id="RHEA:61484"/>
        <dbReference type="Rhea" id="RHEA-COMP:15836"/>
        <dbReference type="Rhea" id="RHEA-COMP:15837"/>
        <dbReference type="ChEBI" id="CHEBI:15378"/>
        <dbReference type="ChEBI" id="CHEBI:57856"/>
        <dbReference type="ChEBI" id="CHEBI:59789"/>
        <dbReference type="ChEBI" id="CHEBI:74483"/>
        <dbReference type="ChEBI" id="CHEBI:82748"/>
    </reaction>
</comment>
<feature type="active site" description="Nucleophile" evidence="11">
    <location>
        <position position="62"/>
    </location>
</feature>
<reference evidence="13 14" key="1">
    <citation type="journal article" date="2018" name="Sci. Rep.">
        <title>Raphidocelis subcapitata (=Pseudokirchneriella subcapitata) provides an insight into genome evolution and environmental adaptations in the Sphaeropleales.</title>
        <authorList>
            <person name="Suzuki S."/>
            <person name="Yamaguchi H."/>
            <person name="Nakajima N."/>
            <person name="Kawachi M."/>
        </authorList>
    </citation>
    <scope>NUCLEOTIDE SEQUENCE [LARGE SCALE GENOMIC DNA]</scope>
    <source>
        <strain evidence="13 14">NIES-35</strain>
    </source>
</reference>